<keyword evidence="8" id="KW-1185">Reference proteome</keyword>
<dbReference type="PRINTS" id="PR00599">
    <property type="entry name" value="MAPEPTIDASE"/>
</dbReference>
<evidence type="ECO:0000256" key="3">
    <source>
        <dbReference type="ARBA" id="ARBA00022801"/>
    </source>
</evidence>
<dbReference type="InterPro" id="IPR000587">
    <property type="entry name" value="Creatinase_N"/>
</dbReference>
<keyword evidence="2" id="KW-0479">Metal-binding</keyword>
<dbReference type="Proteomes" id="UP000254920">
    <property type="component" value="Unassembled WGS sequence"/>
</dbReference>
<dbReference type="AlphaFoldDB" id="A0A381DLA0"/>
<feature type="domain" description="Peptidase M24" evidence="5">
    <location>
        <begin position="120"/>
        <end position="334"/>
    </location>
</feature>
<dbReference type="Pfam" id="PF00557">
    <property type="entry name" value="Peptidase_M24"/>
    <property type="match status" value="1"/>
</dbReference>
<dbReference type="PANTHER" id="PTHR46112">
    <property type="entry name" value="AMINOPEPTIDASE"/>
    <property type="match status" value="1"/>
</dbReference>
<dbReference type="PROSITE" id="PS00491">
    <property type="entry name" value="PROLINE_PEPTIDASE"/>
    <property type="match status" value="1"/>
</dbReference>
<dbReference type="Gene3D" id="3.40.350.10">
    <property type="entry name" value="Creatinase/prolidase N-terminal domain"/>
    <property type="match status" value="1"/>
</dbReference>
<dbReference type="InterPro" id="IPR050659">
    <property type="entry name" value="Peptidase_M24B"/>
</dbReference>
<gene>
    <name evidence="7" type="ORF">NCTC12475_01710</name>
</gene>
<organism evidence="7 8">
    <name type="scientific">Campylobacter sputorum subsp. sputorum</name>
    <dbReference type="NCBI Taxonomy" id="32024"/>
    <lineage>
        <taxon>Bacteria</taxon>
        <taxon>Pseudomonadati</taxon>
        <taxon>Campylobacterota</taxon>
        <taxon>Epsilonproteobacteria</taxon>
        <taxon>Campylobacterales</taxon>
        <taxon>Campylobacteraceae</taxon>
        <taxon>Campylobacter</taxon>
    </lineage>
</organism>
<proteinExistence type="predicted"/>
<dbReference type="RefSeq" id="WP_089182206.1">
    <property type="nucleotide sequence ID" value="NZ_CP043427.1"/>
</dbReference>
<dbReference type="GO" id="GO:0004177">
    <property type="term" value="F:aminopeptidase activity"/>
    <property type="evidence" value="ECO:0007669"/>
    <property type="project" value="UniProtKB-ARBA"/>
</dbReference>
<evidence type="ECO:0000256" key="2">
    <source>
        <dbReference type="ARBA" id="ARBA00022723"/>
    </source>
</evidence>
<evidence type="ECO:0000313" key="7">
    <source>
        <dbReference type="EMBL" id="SUX11482.1"/>
    </source>
</evidence>
<accession>A0A381DLA0</accession>
<dbReference type="GO" id="GO:0006508">
    <property type="term" value="P:proteolysis"/>
    <property type="evidence" value="ECO:0007669"/>
    <property type="project" value="UniProtKB-KW"/>
</dbReference>
<dbReference type="STRING" id="32024.GCA_000788295_00760"/>
<dbReference type="EC" id="3.4.-.-" evidence="7"/>
<dbReference type="GeneID" id="93090348"/>
<dbReference type="CDD" id="cd01092">
    <property type="entry name" value="APP-like"/>
    <property type="match status" value="1"/>
</dbReference>
<dbReference type="GO" id="GO:0046872">
    <property type="term" value="F:metal ion binding"/>
    <property type="evidence" value="ECO:0007669"/>
    <property type="project" value="UniProtKB-KW"/>
</dbReference>
<reference evidence="7 8" key="1">
    <citation type="submission" date="2018-06" db="EMBL/GenBank/DDBJ databases">
        <authorList>
            <consortium name="Pathogen Informatics"/>
            <person name="Doyle S."/>
        </authorList>
    </citation>
    <scope>NUCLEOTIDE SEQUENCE [LARGE SCALE GENOMIC DNA]</scope>
    <source>
        <strain evidence="7 8">NCTC12475</strain>
    </source>
</reference>
<dbReference type="SUPFAM" id="SSF55920">
    <property type="entry name" value="Creatinase/aminopeptidase"/>
    <property type="match status" value="1"/>
</dbReference>
<dbReference type="InterPro" id="IPR001714">
    <property type="entry name" value="Pept_M24_MAP"/>
</dbReference>
<dbReference type="InterPro" id="IPR001131">
    <property type="entry name" value="Peptidase_M24B_aminopep-P_CS"/>
</dbReference>
<dbReference type="Pfam" id="PF01321">
    <property type="entry name" value="Creatinase_N"/>
    <property type="match status" value="1"/>
</dbReference>
<evidence type="ECO:0000313" key="8">
    <source>
        <dbReference type="Proteomes" id="UP000254920"/>
    </source>
</evidence>
<evidence type="ECO:0000259" key="5">
    <source>
        <dbReference type="Pfam" id="PF00557"/>
    </source>
</evidence>
<dbReference type="InterPro" id="IPR036005">
    <property type="entry name" value="Creatinase/aminopeptidase-like"/>
</dbReference>
<protein>
    <submittedName>
        <fullName evidence="7">Xaa-Pro peptidase</fullName>
        <ecNumber evidence="7">3.4.-.-</ecNumber>
    </submittedName>
</protein>
<evidence type="ECO:0000256" key="1">
    <source>
        <dbReference type="ARBA" id="ARBA00022670"/>
    </source>
</evidence>
<dbReference type="EMBL" id="UFVD01000001">
    <property type="protein sequence ID" value="SUX11482.1"/>
    <property type="molecule type" value="Genomic_DNA"/>
</dbReference>
<dbReference type="InterPro" id="IPR000994">
    <property type="entry name" value="Pept_M24"/>
</dbReference>
<evidence type="ECO:0000259" key="6">
    <source>
        <dbReference type="Pfam" id="PF01321"/>
    </source>
</evidence>
<feature type="domain" description="Creatinase N-terminal" evidence="6">
    <location>
        <begin position="5"/>
        <end position="108"/>
    </location>
</feature>
<dbReference type="OrthoDB" id="9806388at2"/>
<dbReference type="Gene3D" id="3.90.230.10">
    <property type="entry name" value="Creatinase/methionine aminopeptidase superfamily"/>
    <property type="match status" value="1"/>
</dbReference>
<dbReference type="GO" id="GO:0008235">
    <property type="term" value="F:metalloexopeptidase activity"/>
    <property type="evidence" value="ECO:0007669"/>
    <property type="project" value="UniProtKB-ARBA"/>
</dbReference>
<dbReference type="PANTHER" id="PTHR46112:SF3">
    <property type="entry name" value="AMINOPEPTIDASE YPDF"/>
    <property type="match status" value="1"/>
</dbReference>
<keyword evidence="1" id="KW-0645">Protease</keyword>
<dbReference type="InterPro" id="IPR029149">
    <property type="entry name" value="Creatin/AminoP/Spt16_N"/>
</dbReference>
<keyword evidence="4" id="KW-0482">Metalloprotease</keyword>
<evidence type="ECO:0000256" key="4">
    <source>
        <dbReference type="ARBA" id="ARBA00023049"/>
    </source>
</evidence>
<keyword evidence="3 7" id="KW-0378">Hydrolase</keyword>
<name>A0A381DLA0_9BACT</name>
<sequence>MSSNFILKNENAIFYECGYSCDNALYLSLKDECFFITDARYSIEARENIKNAAVIESNSLIKDAKKLIKKFNIKKISFDPLSFSVSEFKNLSSSLNLNFKSSPNFSQKKREIKSQREINLLKEAAKLGEKCFDDLAKFINESKNLSEEEINFNAQMIFRQNGALNLSFEPITAINANAAKAHALPTKTKLKNGDLLLVDGGIKFKRYCSDRTRTAFFDNKLNFSKDQIYKNQKHQEIYDIVKEAQYQAIKAIKPGILACEVDSIARDFIAKNGYGKEFFHSTGHGVGLDIHELPIISPKSKTKLKEGMVFSVEPGIYLENEFGVRIEDVVVVTKNGCEIL</sequence>